<reference evidence="5" key="1">
    <citation type="submission" date="2025-08" db="UniProtKB">
        <authorList>
            <consortium name="Ensembl"/>
        </authorList>
    </citation>
    <scope>IDENTIFICATION</scope>
</reference>
<keyword evidence="1" id="KW-0325">Glycoprotein</keyword>
<sequence length="341" mass="38463">HRLNIFLATTHSLMHFITASVGLPNFSEFLGVLAVDGVNVVYCDSSSKTFETRQDWMETAFKNNTQLETYKNFCFKNQPVIFRSMIRSLRELFNQSGAHFLQRTGGCEWDENTGEVTGVIQYGYDGEGFIEFDSKTLTWTTLKPEAVILQQAWNKEALITATAAIVTAICPQRLKLYVSTGKSFLQRKVLPSVSLLQKSPSSPISCHATGFYPHRAMMFWRKDGEEVHEGVDHGEILPNNDETSQMSVDLNVSSVTPEDWSRYECVFQLSGVEDSIVTKLNKRVIRTNGMKNQTGVDAGDRNAFDSFCLIILWIVHHTHSSLLLHFSIHTLLLTPFDNAGH</sequence>
<dbReference type="SMART" id="SM00407">
    <property type="entry name" value="IGc1"/>
    <property type="match status" value="1"/>
</dbReference>
<dbReference type="PROSITE" id="PS50835">
    <property type="entry name" value="IG_LIKE"/>
    <property type="match status" value="1"/>
</dbReference>
<dbReference type="PRINTS" id="PR01638">
    <property type="entry name" value="MHCCLASSI"/>
</dbReference>
<dbReference type="PANTHER" id="PTHR16675">
    <property type="entry name" value="MHC CLASS I-RELATED"/>
    <property type="match status" value="1"/>
</dbReference>
<keyword evidence="6" id="KW-1185">Reference proteome</keyword>
<proteinExistence type="inferred from homology"/>
<dbReference type="Pfam" id="PF00129">
    <property type="entry name" value="MHC_I"/>
    <property type="match status" value="1"/>
</dbReference>
<comment type="similarity">
    <text evidence="2">Belongs to the MHC class I family.</text>
</comment>
<name>A0A3Q0RE91_AMPCI</name>
<protein>
    <recommendedName>
        <fullName evidence="4">Ig-like domain-containing protein</fullName>
    </recommendedName>
</protein>
<dbReference type="SUPFAM" id="SSF48726">
    <property type="entry name" value="Immunoglobulin"/>
    <property type="match status" value="1"/>
</dbReference>
<dbReference type="FunFam" id="2.60.40.10:FF:000943">
    <property type="entry name" value="Classical MHC class I molecule, alpha-chain"/>
    <property type="match status" value="1"/>
</dbReference>
<evidence type="ECO:0000313" key="6">
    <source>
        <dbReference type="Proteomes" id="UP000261340"/>
    </source>
</evidence>
<reference evidence="5" key="2">
    <citation type="submission" date="2025-09" db="UniProtKB">
        <authorList>
            <consortium name="Ensembl"/>
        </authorList>
    </citation>
    <scope>IDENTIFICATION</scope>
</reference>
<evidence type="ECO:0000259" key="4">
    <source>
        <dbReference type="PROSITE" id="PS50835"/>
    </source>
</evidence>
<dbReference type="Pfam" id="PF07654">
    <property type="entry name" value="C1-set"/>
    <property type="match status" value="1"/>
</dbReference>
<dbReference type="InterPro" id="IPR007110">
    <property type="entry name" value="Ig-like_dom"/>
</dbReference>
<dbReference type="SUPFAM" id="SSF54452">
    <property type="entry name" value="MHC antigen-recognition domain"/>
    <property type="match status" value="1"/>
</dbReference>
<dbReference type="InterPro" id="IPR050208">
    <property type="entry name" value="MHC_class-I_related"/>
</dbReference>
<dbReference type="InterPro" id="IPR011161">
    <property type="entry name" value="MHC_I-like_Ag-recog"/>
</dbReference>
<dbReference type="AlphaFoldDB" id="A0A3Q0RE91"/>
<accession>A0A3Q0RE91</accession>
<dbReference type="InterPro" id="IPR037055">
    <property type="entry name" value="MHC_I-like_Ag-recog_sf"/>
</dbReference>
<evidence type="ECO:0000256" key="1">
    <source>
        <dbReference type="ARBA" id="ARBA00023180"/>
    </source>
</evidence>
<feature type="domain" description="Ig-like" evidence="4">
    <location>
        <begin position="191"/>
        <end position="278"/>
    </location>
</feature>
<dbReference type="InterPro" id="IPR036179">
    <property type="entry name" value="Ig-like_dom_sf"/>
</dbReference>
<feature type="signal peptide" evidence="3">
    <location>
        <begin position="1"/>
        <end position="19"/>
    </location>
</feature>
<evidence type="ECO:0000256" key="3">
    <source>
        <dbReference type="SAM" id="SignalP"/>
    </source>
</evidence>
<dbReference type="Ensembl" id="ENSACIT00000007506.1">
    <property type="protein sequence ID" value="ENSACIP00000007290.1"/>
    <property type="gene ID" value="ENSACIG00000005554.1"/>
</dbReference>
<dbReference type="InterPro" id="IPR001039">
    <property type="entry name" value="MHC_I_a_a1/a2"/>
</dbReference>
<feature type="chain" id="PRO_5018526444" description="Ig-like domain-containing protein" evidence="3">
    <location>
        <begin position="20"/>
        <end position="341"/>
    </location>
</feature>
<dbReference type="GO" id="GO:0005615">
    <property type="term" value="C:extracellular space"/>
    <property type="evidence" value="ECO:0007669"/>
    <property type="project" value="TreeGrafter"/>
</dbReference>
<dbReference type="Gene3D" id="3.30.500.10">
    <property type="entry name" value="MHC class I-like antigen recognition-like"/>
    <property type="match status" value="1"/>
</dbReference>
<dbReference type="GO" id="GO:0009897">
    <property type="term" value="C:external side of plasma membrane"/>
    <property type="evidence" value="ECO:0007669"/>
    <property type="project" value="TreeGrafter"/>
</dbReference>
<organism evidence="5 6">
    <name type="scientific">Amphilophus citrinellus</name>
    <name type="common">Midas cichlid</name>
    <name type="synonym">Cichlasoma citrinellum</name>
    <dbReference type="NCBI Taxonomy" id="61819"/>
    <lineage>
        <taxon>Eukaryota</taxon>
        <taxon>Metazoa</taxon>
        <taxon>Chordata</taxon>
        <taxon>Craniata</taxon>
        <taxon>Vertebrata</taxon>
        <taxon>Euteleostomi</taxon>
        <taxon>Actinopterygii</taxon>
        <taxon>Neopterygii</taxon>
        <taxon>Teleostei</taxon>
        <taxon>Neoteleostei</taxon>
        <taxon>Acanthomorphata</taxon>
        <taxon>Ovalentaria</taxon>
        <taxon>Cichlomorphae</taxon>
        <taxon>Cichliformes</taxon>
        <taxon>Cichlidae</taxon>
        <taxon>New World cichlids</taxon>
        <taxon>Cichlasomatinae</taxon>
        <taxon>Heroini</taxon>
        <taxon>Amphilophus</taxon>
    </lineage>
</organism>
<dbReference type="GO" id="GO:0006955">
    <property type="term" value="P:immune response"/>
    <property type="evidence" value="ECO:0007669"/>
    <property type="project" value="TreeGrafter"/>
</dbReference>
<dbReference type="GeneTree" id="ENSGT01120000271828"/>
<dbReference type="Gene3D" id="2.60.40.10">
    <property type="entry name" value="Immunoglobulins"/>
    <property type="match status" value="1"/>
</dbReference>
<evidence type="ECO:0000313" key="5">
    <source>
        <dbReference type="Ensembl" id="ENSACIP00000007290.1"/>
    </source>
</evidence>
<dbReference type="InterPro" id="IPR003597">
    <property type="entry name" value="Ig_C1-set"/>
</dbReference>
<dbReference type="Proteomes" id="UP000261340">
    <property type="component" value="Unplaced"/>
</dbReference>
<dbReference type="PANTHER" id="PTHR16675:SF237">
    <property type="entry name" value="MHC CLASS I ANTIGEN TRANSCRIPT VARIANT 1-RELATED"/>
    <property type="match status" value="1"/>
</dbReference>
<keyword evidence="3" id="KW-0732">Signal</keyword>
<dbReference type="InterPro" id="IPR013783">
    <property type="entry name" value="Ig-like_fold"/>
</dbReference>
<evidence type="ECO:0000256" key="2">
    <source>
        <dbReference type="RuleBase" id="RU004439"/>
    </source>
</evidence>
<dbReference type="InterPro" id="IPR011162">
    <property type="entry name" value="MHC_I/II-like_Ag-recog"/>
</dbReference>